<dbReference type="AlphaFoldDB" id="A0AAJ0D691"/>
<sequence length="238" mass="26623">MLLASVGSAYDLKLSTLVAVHAIWVQAASYLDSRALYRTTSPKASRGRSVVLLLKAQRQDLYQRLQQSQSVASHLHNLSAEISITVDFLSQALCASPTDIQAVAGRFGDDESRAVLPFIQEWFLGEDHRYSIWHAGQVLRAPQKVEADGLYRFYSVLVYHAFMTLSISSVMAKLLNRIIDLGSTRMIILNGPRTSELDDYLLTGLATPALQFKNHSEPISKPYVIPTIMRNIFEDNHT</sequence>
<comment type="caution">
    <text evidence="6">The sequence shown here is derived from an EMBL/GenBank/DDBJ whole genome shotgun (WGS) entry which is preliminary data.</text>
</comment>
<dbReference type="PANTHER" id="PTHR47660">
    <property type="entry name" value="TRANSCRIPTION FACTOR WITH C2H2 AND ZN(2)-CYS(6) DNA BINDING DOMAIN (EUROFUNG)-RELATED-RELATED"/>
    <property type="match status" value="1"/>
</dbReference>
<accession>A0AAJ0D691</accession>
<organism evidence="6 7">
    <name type="scientific">Extremus antarcticus</name>
    <dbReference type="NCBI Taxonomy" id="702011"/>
    <lineage>
        <taxon>Eukaryota</taxon>
        <taxon>Fungi</taxon>
        <taxon>Dikarya</taxon>
        <taxon>Ascomycota</taxon>
        <taxon>Pezizomycotina</taxon>
        <taxon>Dothideomycetes</taxon>
        <taxon>Dothideomycetidae</taxon>
        <taxon>Mycosphaerellales</taxon>
        <taxon>Extremaceae</taxon>
        <taxon>Extremus</taxon>
    </lineage>
</organism>
<keyword evidence="4" id="KW-0804">Transcription</keyword>
<keyword evidence="1" id="KW-0479">Metal-binding</keyword>
<keyword evidence="3" id="KW-0805">Transcription regulation</keyword>
<evidence type="ECO:0000256" key="3">
    <source>
        <dbReference type="ARBA" id="ARBA00023015"/>
    </source>
</evidence>
<proteinExistence type="predicted"/>
<evidence type="ECO:0000256" key="5">
    <source>
        <dbReference type="ARBA" id="ARBA00023242"/>
    </source>
</evidence>
<keyword evidence="2" id="KW-0862">Zinc</keyword>
<dbReference type="EMBL" id="JAWDJX010000069">
    <property type="protein sequence ID" value="KAK3047047.1"/>
    <property type="molecule type" value="Genomic_DNA"/>
</dbReference>
<protein>
    <submittedName>
        <fullName evidence="6">Uncharacterized protein</fullName>
    </submittedName>
</protein>
<reference evidence="6" key="1">
    <citation type="submission" date="2023-04" db="EMBL/GenBank/DDBJ databases">
        <title>Black Yeasts Isolated from many extreme environments.</title>
        <authorList>
            <person name="Coleine C."/>
            <person name="Stajich J.E."/>
            <person name="Selbmann L."/>
        </authorList>
    </citation>
    <scope>NUCLEOTIDE SEQUENCE</scope>
    <source>
        <strain evidence="6">CCFEE 5312</strain>
    </source>
</reference>
<dbReference type="PANTHER" id="PTHR47660:SF3">
    <property type="entry name" value="FINGER DOMAIN PROTEIN, PUTATIVE (AFU_ORTHOLOGUE AFUA_4G03310)-RELATED"/>
    <property type="match status" value="1"/>
</dbReference>
<evidence type="ECO:0000256" key="1">
    <source>
        <dbReference type="ARBA" id="ARBA00022723"/>
    </source>
</evidence>
<keyword evidence="7" id="KW-1185">Reference proteome</keyword>
<gene>
    <name evidence="6" type="ORF">LTR09_011472</name>
</gene>
<evidence type="ECO:0000313" key="6">
    <source>
        <dbReference type="EMBL" id="KAK3047047.1"/>
    </source>
</evidence>
<evidence type="ECO:0000256" key="2">
    <source>
        <dbReference type="ARBA" id="ARBA00022833"/>
    </source>
</evidence>
<dbReference type="Proteomes" id="UP001271007">
    <property type="component" value="Unassembled WGS sequence"/>
</dbReference>
<evidence type="ECO:0000313" key="7">
    <source>
        <dbReference type="Proteomes" id="UP001271007"/>
    </source>
</evidence>
<evidence type="ECO:0000256" key="4">
    <source>
        <dbReference type="ARBA" id="ARBA00023163"/>
    </source>
</evidence>
<dbReference type="GO" id="GO:0046872">
    <property type="term" value="F:metal ion binding"/>
    <property type="evidence" value="ECO:0007669"/>
    <property type="project" value="UniProtKB-KW"/>
</dbReference>
<keyword evidence="5" id="KW-0539">Nucleus</keyword>
<name>A0AAJ0D691_9PEZI</name>